<accession>A0A2T5MBZ0</accession>
<dbReference type="SUPFAM" id="SSF159594">
    <property type="entry name" value="XCC0632-like"/>
    <property type="match status" value="1"/>
</dbReference>
<dbReference type="EMBL" id="QANS01000007">
    <property type="protein sequence ID" value="PTU30085.1"/>
    <property type="molecule type" value="Genomic_DNA"/>
</dbReference>
<dbReference type="AlphaFoldDB" id="A0A2T5MBZ0"/>
<evidence type="ECO:0000259" key="2">
    <source>
        <dbReference type="Pfam" id="PF03886"/>
    </source>
</evidence>
<sequence length="210" mass="22364">MIIRTSRRLRSLVTLLALSASACATPQSVTSYYTLMPDNSAAATATDSSYQIEVMKVDVPMQVDVPQIVVRTGAGELVPVDSRRWIAPLSNELHGALSWNLTRTLGVRDVAGFGRNNSTPIYRVNLRIQRFDSAPGAYARIDALWSVRLSNNDAAPAVCSSSANISVGAGYASLAQGHQKAIAQISEEIAASIRTARSTGRAPSCVTSAQ</sequence>
<organism evidence="3 4">
    <name type="scientific">Stenotrophobium rhamnosiphilum</name>
    <dbReference type="NCBI Taxonomy" id="2029166"/>
    <lineage>
        <taxon>Bacteria</taxon>
        <taxon>Pseudomonadati</taxon>
        <taxon>Pseudomonadota</taxon>
        <taxon>Gammaproteobacteria</taxon>
        <taxon>Nevskiales</taxon>
        <taxon>Nevskiaceae</taxon>
        <taxon>Stenotrophobium</taxon>
    </lineage>
</organism>
<dbReference type="PROSITE" id="PS51257">
    <property type="entry name" value="PROKAR_LIPOPROTEIN"/>
    <property type="match status" value="1"/>
</dbReference>
<evidence type="ECO:0000313" key="4">
    <source>
        <dbReference type="Proteomes" id="UP000244248"/>
    </source>
</evidence>
<gene>
    <name evidence="3" type="ORF">CJD38_16185</name>
</gene>
<protein>
    <recommendedName>
        <fullName evidence="2">ABC-type transport auxiliary lipoprotein component domain-containing protein</fullName>
    </recommendedName>
</protein>
<keyword evidence="1" id="KW-0732">Signal</keyword>
<name>A0A2T5MBZ0_9GAMM</name>
<evidence type="ECO:0000256" key="1">
    <source>
        <dbReference type="SAM" id="SignalP"/>
    </source>
</evidence>
<feature type="signal peptide" evidence="1">
    <location>
        <begin position="1"/>
        <end position="24"/>
    </location>
</feature>
<dbReference type="OrthoDB" id="5949767at2"/>
<dbReference type="Proteomes" id="UP000244248">
    <property type="component" value="Unassembled WGS sequence"/>
</dbReference>
<proteinExistence type="predicted"/>
<dbReference type="InterPro" id="IPR005586">
    <property type="entry name" value="ABC_trans_aux"/>
</dbReference>
<keyword evidence="4" id="KW-1185">Reference proteome</keyword>
<reference evidence="3 4" key="1">
    <citation type="submission" date="2018-04" db="EMBL/GenBank/DDBJ databases">
        <title>Novel species isolated from glacier.</title>
        <authorList>
            <person name="Liu Q."/>
            <person name="Xin Y.-H."/>
        </authorList>
    </citation>
    <scope>NUCLEOTIDE SEQUENCE [LARGE SCALE GENOMIC DNA]</scope>
    <source>
        <strain evidence="3 4">GT1R17</strain>
    </source>
</reference>
<feature type="chain" id="PRO_5015626036" description="ABC-type transport auxiliary lipoprotein component domain-containing protein" evidence="1">
    <location>
        <begin position="25"/>
        <end position="210"/>
    </location>
</feature>
<comment type="caution">
    <text evidence="3">The sequence shown here is derived from an EMBL/GenBank/DDBJ whole genome shotgun (WGS) entry which is preliminary data.</text>
</comment>
<dbReference type="Gene3D" id="3.40.50.10610">
    <property type="entry name" value="ABC-type transport auxiliary lipoprotein component"/>
    <property type="match status" value="1"/>
</dbReference>
<dbReference type="RefSeq" id="WP_107941431.1">
    <property type="nucleotide sequence ID" value="NZ_QANS01000007.1"/>
</dbReference>
<evidence type="ECO:0000313" key="3">
    <source>
        <dbReference type="EMBL" id="PTU30085.1"/>
    </source>
</evidence>
<dbReference type="Pfam" id="PF03886">
    <property type="entry name" value="ABC_trans_aux"/>
    <property type="match status" value="1"/>
</dbReference>
<feature type="domain" description="ABC-type transport auxiliary lipoprotein component" evidence="2">
    <location>
        <begin position="33"/>
        <end position="190"/>
    </location>
</feature>